<dbReference type="Proteomes" id="UP000186817">
    <property type="component" value="Unassembled WGS sequence"/>
</dbReference>
<evidence type="ECO:0000256" key="1">
    <source>
        <dbReference type="SAM" id="Coils"/>
    </source>
</evidence>
<organism evidence="3 4">
    <name type="scientific">Symbiodinium microadriaticum</name>
    <name type="common">Dinoflagellate</name>
    <name type="synonym">Zooxanthella microadriatica</name>
    <dbReference type="NCBI Taxonomy" id="2951"/>
    <lineage>
        <taxon>Eukaryota</taxon>
        <taxon>Sar</taxon>
        <taxon>Alveolata</taxon>
        <taxon>Dinophyceae</taxon>
        <taxon>Suessiales</taxon>
        <taxon>Symbiodiniaceae</taxon>
        <taxon>Symbiodinium</taxon>
    </lineage>
</organism>
<reference evidence="3 4" key="1">
    <citation type="submission" date="2016-02" db="EMBL/GenBank/DDBJ databases">
        <title>Genome analysis of coral dinoflagellate symbionts highlights evolutionary adaptations to a symbiotic lifestyle.</title>
        <authorList>
            <person name="Aranda M."/>
            <person name="Li Y."/>
            <person name="Liew Y.J."/>
            <person name="Baumgarten S."/>
            <person name="Simakov O."/>
            <person name="Wilson M."/>
            <person name="Piel J."/>
            <person name="Ashoor H."/>
            <person name="Bougouffa S."/>
            <person name="Bajic V.B."/>
            <person name="Ryu T."/>
            <person name="Ravasi T."/>
            <person name="Bayer T."/>
            <person name="Micklem G."/>
            <person name="Kim H."/>
            <person name="Bhak J."/>
            <person name="Lajeunesse T.C."/>
            <person name="Voolstra C.R."/>
        </authorList>
    </citation>
    <scope>NUCLEOTIDE SEQUENCE [LARGE SCALE GENOMIC DNA]</scope>
    <source>
        <strain evidence="3 4">CCMP2467</strain>
    </source>
</reference>
<feature type="coiled-coil region" evidence="1">
    <location>
        <begin position="193"/>
        <end position="262"/>
    </location>
</feature>
<sequence length="1157" mass="128327">MTRTRKWLACACGHNWAWQSQVESGADTHCSACGRQWQRQLRKPWPGYSQWSSPAPRPANQQPERFSSPKPRSRTRRVKGAEVWKEHWDSLPAAVQEELQRQGVAPRALKEEEEEDPLLQLLQELKDDLPVKLQLELAKREPPAPTVKEQGVECSKKLSQATGRLKGLVRKQLSLQETINETKEALRILLKDVGDVNAEIVECQKQVEEAKRELSAVVGETGPPAPDNDPMDIDTMLGKIGVTLTEEQQEALREQIDQNKKRSQWAAIAVCLGKACEHKRRETIGRQAGCSSLSQGIDTTVPRLLLNHAPRSKTSALRTAWQGAMKSRRVKADQLCPLCRKPLSPQHMSMECKWWRGRVPPPPKHWERLKTKYPYECLWGRGLMPAAATRLTGYLFGSASERAQGSCEQETWSAEHLYATDASGGPHASDPRGRVVAWSVVAFSWKDGLPLQEGVMTGVLPPGTTAAEGESFAIARLCARLEDEASCVTDCRAAMAQQQNATRPWPWAQARGKERLAKLSWTRSHTTEQQHADEFGANSSWMRTVNAVADEACGEAVRVALASLPHWDPEEADDLAREVSQYLQKKVEVLLTSVERPPWEEMDDHPPQKKPATSQKGTKRQANQHRPAANGGPNKRERIKTLIATGAGGHEWAVSSENKTNMQASCRRRVQEEASLRRSYRRNTAPAGSKVSSNQVFCAMAWDWEWEWCHHSQEWRWRWIWRPDNQEWRSWRDTAPTLQEHWDEGDGPSQAPQRDRGIGPHPAGQDRKGKNRPSAVRQDREMEAAYQKVAARRAQQRPDAPRLSRSSYVRNRSRPPKAVRQAQSGAGDRAQSQPAEQAKAPPGVREPPPRPERHEQPKAAAGPNGEPSSTSRSSSSSSDSDTGKGTSPPAMDPAQDMTAWSRRQVRKTTAAKTRTQRPESTQDSEDDEQGEDASPKKGLKEEEGECPPPEQAEAEPEPGPPAGNPETVRRFDISCRDGPSRVTIRVGFDVEAPAQALLEACRTRSRMLALSSIREPDGITLVLSESVRDQISDGVVRLVAEATAARAAASTSPHQGVEAAPADTAQAKQVQPGPPAGASAVKEQPAEASVSDEAPLSESVAKREEEVPATRRPLLSDNCLTCFACNVSVPNQELMGQHMMSEEHCRRVAVFFGLRAP</sequence>
<dbReference type="AlphaFoldDB" id="A0A1Q9DXZ6"/>
<feature type="compositionally biased region" description="Polar residues" evidence="2">
    <location>
        <begin position="49"/>
        <end position="65"/>
    </location>
</feature>
<keyword evidence="1" id="KW-0175">Coiled coil</keyword>
<protein>
    <submittedName>
        <fullName evidence="3">Uncharacterized protein</fullName>
    </submittedName>
</protein>
<name>A0A1Q9DXZ6_SYMMI</name>
<feature type="compositionally biased region" description="Basic and acidic residues" evidence="2">
    <location>
        <begin position="1100"/>
        <end position="1109"/>
    </location>
</feature>
<evidence type="ECO:0000313" key="3">
    <source>
        <dbReference type="EMBL" id="OLQ00054.1"/>
    </source>
</evidence>
<feature type="compositionally biased region" description="Basic and acidic residues" evidence="2">
    <location>
        <begin position="847"/>
        <end position="857"/>
    </location>
</feature>
<feature type="compositionally biased region" description="Acidic residues" evidence="2">
    <location>
        <begin position="922"/>
        <end position="931"/>
    </location>
</feature>
<proteinExistence type="predicted"/>
<feature type="compositionally biased region" description="Basic and acidic residues" evidence="2">
    <location>
        <begin position="753"/>
        <end position="768"/>
    </location>
</feature>
<keyword evidence="4" id="KW-1185">Reference proteome</keyword>
<dbReference type="EMBL" id="LSRX01000341">
    <property type="protein sequence ID" value="OLQ00054.1"/>
    <property type="molecule type" value="Genomic_DNA"/>
</dbReference>
<dbReference type="OrthoDB" id="10634745at2759"/>
<feature type="region of interest" description="Disordered" evidence="2">
    <location>
        <begin position="739"/>
        <end position="972"/>
    </location>
</feature>
<comment type="caution">
    <text evidence="3">The sequence shown here is derived from an EMBL/GenBank/DDBJ whole genome shotgun (WGS) entry which is preliminary data.</text>
</comment>
<feature type="region of interest" description="Disordered" evidence="2">
    <location>
        <begin position="1047"/>
        <end position="1110"/>
    </location>
</feature>
<evidence type="ECO:0000256" key="2">
    <source>
        <dbReference type="SAM" id="MobiDB-lite"/>
    </source>
</evidence>
<accession>A0A1Q9DXZ6</accession>
<gene>
    <name evidence="3" type="ORF">AK812_SmicGene17312</name>
</gene>
<feature type="compositionally biased region" description="Low complexity" evidence="2">
    <location>
        <begin position="868"/>
        <end position="880"/>
    </location>
</feature>
<feature type="compositionally biased region" description="Polar residues" evidence="2">
    <location>
        <begin position="655"/>
        <end position="664"/>
    </location>
</feature>
<feature type="region of interest" description="Disordered" evidence="2">
    <location>
        <begin position="594"/>
        <end position="637"/>
    </location>
</feature>
<feature type="region of interest" description="Disordered" evidence="2">
    <location>
        <begin position="650"/>
        <end position="692"/>
    </location>
</feature>
<evidence type="ECO:0000313" key="4">
    <source>
        <dbReference type="Proteomes" id="UP000186817"/>
    </source>
</evidence>
<feature type="region of interest" description="Disordered" evidence="2">
    <location>
        <begin position="45"/>
        <end position="78"/>
    </location>
</feature>